<feature type="transmembrane region" description="Helical" evidence="2">
    <location>
        <begin position="132"/>
        <end position="151"/>
    </location>
</feature>
<reference evidence="4 5" key="1">
    <citation type="submission" date="2013-03" db="EMBL/GenBank/DDBJ databases">
        <title>The Genome Sequence of Phialophora europaea CBS 101466.</title>
        <authorList>
            <consortium name="The Broad Institute Genomics Platform"/>
            <person name="Cuomo C."/>
            <person name="de Hoog S."/>
            <person name="Gorbushina A."/>
            <person name="Walker B."/>
            <person name="Young S.K."/>
            <person name="Zeng Q."/>
            <person name="Gargeya S."/>
            <person name="Fitzgerald M."/>
            <person name="Haas B."/>
            <person name="Abouelleil A."/>
            <person name="Allen A.W."/>
            <person name="Alvarado L."/>
            <person name="Arachchi H.M."/>
            <person name="Berlin A.M."/>
            <person name="Chapman S.B."/>
            <person name="Gainer-Dewar J."/>
            <person name="Goldberg J."/>
            <person name="Griggs A."/>
            <person name="Gujja S."/>
            <person name="Hansen M."/>
            <person name="Howarth C."/>
            <person name="Imamovic A."/>
            <person name="Ireland A."/>
            <person name="Larimer J."/>
            <person name="McCowan C."/>
            <person name="Murphy C."/>
            <person name="Pearson M."/>
            <person name="Poon T.W."/>
            <person name="Priest M."/>
            <person name="Roberts A."/>
            <person name="Saif S."/>
            <person name="Shea T."/>
            <person name="Sisk P."/>
            <person name="Sykes S."/>
            <person name="Wortman J."/>
            <person name="Nusbaum C."/>
            <person name="Birren B."/>
        </authorList>
    </citation>
    <scope>NUCLEOTIDE SEQUENCE [LARGE SCALE GENOMIC DNA]</scope>
    <source>
        <strain evidence="4 5">CBS 101466</strain>
    </source>
</reference>
<dbReference type="EMBL" id="KB822724">
    <property type="protein sequence ID" value="ETN37043.1"/>
    <property type="molecule type" value="Genomic_DNA"/>
</dbReference>
<keyword evidence="2" id="KW-0812">Transmembrane</keyword>
<dbReference type="OrthoDB" id="405906at2759"/>
<dbReference type="GeneID" id="19975371"/>
<feature type="transmembrane region" description="Helical" evidence="2">
    <location>
        <begin position="26"/>
        <end position="49"/>
    </location>
</feature>
<evidence type="ECO:0000313" key="4">
    <source>
        <dbReference type="EMBL" id="ETN37043.1"/>
    </source>
</evidence>
<keyword evidence="2" id="KW-1133">Transmembrane helix</keyword>
<keyword evidence="5" id="KW-1185">Reference proteome</keyword>
<protein>
    <recommendedName>
        <fullName evidence="3">DUF7703 domain-containing protein</fullName>
    </recommendedName>
</protein>
<dbReference type="Proteomes" id="UP000030752">
    <property type="component" value="Unassembled WGS sequence"/>
</dbReference>
<evidence type="ECO:0000259" key="3">
    <source>
        <dbReference type="Pfam" id="PF24802"/>
    </source>
</evidence>
<dbReference type="Pfam" id="PF24802">
    <property type="entry name" value="DUF7703"/>
    <property type="match status" value="1"/>
</dbReference>
<evidence type="ECO:0000313" key="5">
    <source>
        <dbReference type="Proteomes" id="UP000030752"/>
    </source>
</evidence>
<evidence type="ECO:0000256" key="2">
    <source>
        <dbReference type="SAM" id="Phobius"/>
    </source>
</evidence>
<dbReference type="eggNOG" id="ENOG502SIDK">
    <property type="taxonomic scope" value="Eukaryota"/>
</dbReference>
<dbReference type="VEuPathDB" id="FungiDB:HMPREF1541_08032"/>
<dbReference type="InParanoid" id="W2RMW6"/>
<keyword evidence="2" id="KW-0472">Membrane</keyword>
<dbReference type="STRING" id="1220924.W2RMW6"/>
<dbReference type="AlphaFoldDB" id="W2RMW6"/>
<feature type="transmembrane region" description="Helical" evidence="2">
    <location>
        <begin position="171"/>
        <end position="189"/>
    </location>
</feature>
<dbReference type="InterPro" id="IPR056120">
    <property type="entry name" value="DUF7703"/>
</dbReference>
<dbReference type="HOGENOM" id="CLU_045148_2_0_1"/>
<dbReference type="RefSeq" id="XP_008720575.1">
    <property type="nucleotide sequence ID" value="XM_008722353.1"/>
</dbReference>
<name>W2RMW6_CYPE1</name>
<organism evidence="4 5">
    <name type="scientific">Cyphellophora europaea (strain CBS 101466)</name>
    <name type="common">Phialophora europaea</name>
    <dbReference type="NCBI Taxonomy" id="1220924"/>
    <lineage>
        <taxon>Eukaryota</taxon>
        <taxon>Fungi</taxon>
        <taxon>Dikarya</taxon>
        <taxon>Ascomycota</taxon>
        <taxon>Pezizomycotina</taxon>
        <taxon>Eurotiomycetes</taxon>
        <taxon>Chaetothyriomycetidae</taxon>
        <taxon>Chaetothyriales</taxon>
        <taxon>Cyphellophoraceae</taxon>
        <taxon>Cyphellophora</taxon>
    </lineage>
</organism>
<feature type="transmembrane region" description="Helical" evidence="2">
    <location>
        <begin position="56"/>
        <end position="77"/>
    </location>
</feature>
<sequence length="310" mass="33731">MKDGEDVDTVDGVIGAYVGNVEAIEIIIALFAGLTIYNALELVLLIFINFTSHKSVYFWSLIVSCAGLILYAVGFMIKLLGLWDDQGKWAGLVLLSVGWYCMVTGQAVVLWSRLHLVVTGEKGRRTLKFTKWMIIGNAIVLHISTSVVTFGSNGSLATSEFVKAYNVIEKTQMTGFCVQETILSAIYIVETLNILRTSLRSGTRTIMQQLLVINVVIIVMDMALLSIEYASIFWLETVLKGVVYSVKLKIEFAILSRLIMFVGGAPGNTQSPTTNAATVQIGSRGPHVPDRIQTAGADPSTGKGTSIRIG</sequence>
<dbReference type="PANTHER" id="PTHR37013:SF3">
    <property type="entry name" value="INTEGRAL MEMBRANE PROTEIN (AFU_ORTHOLOGUE AFUA_1G05950)"/>
    <property type="match status" value="1"/>
</dbReference>
<accession>W2RMW6</accession>
<feature type="transmembrane region" description="Helical" evidence="2">
    <location>
        <begin position="210"/>
        <end position="235"/>
    </location>
</feature>
<evidence type="ECO:0000256" key="1">
    <source>
        <dbReference type="SAM" id="MobiDB-lite"/>
    </source>
</evidence>
<feature type="region of interest" description="Disordered" evidence="1">
    <location>
        <begin position="291"/>
        <end position="310"/>
    </location>
</feature>
<proteinExistence type="predicted"/>
<gene>
    <name evidence="4" type="ORF">HMPREF1541_08032</name>
</gene>
<feature type="transmembrane region" description="Helical" evidence="2">
    <location>
        <begin position="89"/>
        <end position="111"/>
    </location>
</feature>
<feature type="domain" description="DUF7703" evidence="3">
    <location>
        <begin position="21"/>
        <end position="266"/>
    </location>
</feature>
<dbReference type="PANTHER" id="PTHR37013">
    <property type="entry name" value="INTEGRAL MEMBRANE PROTEIN (AFU_ORTHOLOGUE AFUA_1G05950)-RELATED"/>
    <property type="match status" value="1"/>
</dbReference>